<protein>
    <submittedName>
        <fullName evidence="1">Uncharacterized protein</fullName>
    </submittedName>
</protein>
<reference evidence="1" key="1">
    <citation type="submission" date="2022-08" db="EMBL/GenBank/DDBJ databases">
        <title>Genome Sequence of Fusarium decemcellulare.</title>
        <authorList>
            <person name="Buettner E."/>
        </authorList>
    </citation>
    <scope>NUCLEOTIDE SEQUENCE</scope>
    <source>
        <strain evidence="1">Babe19</strain>
    </source>
</reference>
<comment type="caution">
    <text evidence="1">The sequence shown here is derived from an EMBL/GenBank/DDBJ whole genome shotgun (WGS) entry which is preliminary data.</text>
</comment>
<keyword evidence="2" id="KW-1185">Reference proteome</keyword>
<accession>A0ACC1S2R6</accession>
<dbReference type="Proteomes" id="UP001148629">
    <property type="component" value="Unassembled WGS sequence"/>
</dbReference>
<dbReference type="EMBL" id="JANRMS010001122">
    <property type="protein sequence ID" value="KAJ3530871.1"/>
    <property type="molecule type" value="Genomic_DNA"/>
</dbReference>
<evidence type="ECO:0000313" key="1">
    <source>
        <dbReference type="EMBL" id="KAJ3530871.1"/>
    </source>
</evidence>
<evidence type="ECO:0000313" key="2">
    <source>
        <dbReference type="Proteomes" id="UP001148629"/>
    </source>
</evidence>
<proteinExistence type="predicted"/>
<name>A0ACC1S2R6_9HYPO</name>
<gene>
    <name evidence="1" type="ORF">NM208_g9127</name>
</gene>
<sequence length="285" mass="30785">MDLGLGLEDCVVVITGAGGQIGQVIVDAFLSAGCYVGAFDIDGSKFNRQHERLLWIAVDTSHEEAMTTAWHKVEEHFHAFPSVCVCAAAMDLSFIEHHKSITNMSVDQFRKTIDVNTTGTFITAKAWLSRLQSGMEALKTNAPEAPGPKNISLIIIGSEAGILGVPGNADYAASKSAVQYGLTLSLAPDAANIHPRARVNAICPGAVDTVQFRRECAESPSSPVRWIESEATVASRRPVQTEDVARLCLTLASERWSASTTGQVLRVDGGKSGRLYWDNENRALW</sequence>
<organism evidence="1 2">
    <name type="scientific">Fusarium decemcellulare</name>
    <dbReference type="NCBI Taxonomy" id="57161"/>
    <lineage>
        <taxon>Eukaryota</taxon>
        <taxon>Fungi</taxon>
        <taxon>Dikarya</taxon>
        <taxon>Ascomycota</taxon>
        <taxon>Pezizomycotina</taxon>
        <taxon>Sordariomycetes</taxon>
        <taxon>Hypocreomycetidae</taxon>
        <taxon>Hypocreales</taxon>
        <taxon>Nectriaceae</taxon>
        <taxon>Fusarium</taxon>
        <taxon>Fusarium decemcellulare species complex</taxon>
    </lineage>
</organism>